<organism evidence="5 6">
    <name type="scientific">Nonomuraea solani</name>
    <dbReference type="NCBI Taxonomy" id="1144553"/>
    <lineage>
        <taxon>Bacteria</taxon>
        <taxon>Bacillati</taxon>
        <taxon>Actinomycetota</taxon>
        <taxon>Actinomycetes</taxon>
        <taxon>Streptosporangiales</taxon>
        <taxon>Streptosporangiaceae</taxon>
        <taxon>Nonomuraea</taxon>
    </lineage>
</organism>
<dbReference type="Pfam" id="PF13378">
    <property type="entry name" value="MR_MLE_C"/>
    <property type="match status" value="1"/>
</dbReference>
<evidence type="ECO:0000259" key="4">
    <source>
        <dbReference type="SMART" id="SM00922"/>
    </source>
</evidence>
<dbReference type="InterPro" id="IPR036849">
    <property type="entry name" value="Enolase-like_C_sf"/>
</dbReference>
<dbReference type="GO" id="GO:0016836">
    <property type="term" value="F:hydro-lyase activity"/>
    <property type="evidence" value="ECO:0007669"/>
    <property type="project" value="TreeGrafter"/>
</dbReference>
<dbReference type="Proteomes" id="UP000236732">
    <property type="component" value="Unassembled WGS sequence"/>
</dbReference>
<dbReference type="SUPFAM" id="SSF51604">
    <property type="entry name" value="Enolase C-terminal domain-like"/>
    <property type="match status" value="1"/>
</dbReference>
<evidence type="ECO:0000313" key="5">
    <source>
        <dbReference type="EMBL" id="SEG79841.1"/>
    </source>
</evidence>
<dbReference type="CDD" id="cd03316">
    <property type="entry name" value="MR_like"/>
    <property type="match status" value="1"/>
</dbReference>
<dbReference type="RefSeq" id="WP_200824070.1">
    <property type="nucleotide sequence ID" value="NZ_FNVT01000004.1"/>
</dbReference>
<dbReference type="SFLD" id="SFLDS00001">
    <property type="entry name" value="Enolase"/>
    <property type="match status" value="1"/>
</dbReference>
<keyword evidence="2" id="KW-0479">Metal-binding</keyword>
<dbReference type="PANTHER" id="PTHR13794:SF58">
    <property type="entry name" value="MITOCHONDRIAL ENOLASE SUPERFAMILY MEMBER 1"/>
    <property type="match status" value="1"/>
</dbReference>
<dbReference type="InterPro" id="IPR013341">
    <property type="entry name" value="Mandelate_racemase_N_dom"/>
</dbReference>
<dbReference type="InterPro" id="IPR046945">
    <property type="entry name" value="RHMD-like"/>
</dbReference>
<keyword evidence="3" id="KW-0460">Magnesium</keyword>
<dbReference type="Pfam" id="PF02746">
    <property type="entry name" value="MR_MLE_N"/>
    <property type="match status" value="1"/>
</dbReference>
<dbReference type="Gene3D" id="3.20.20.120">
    <property type="entry name" value="Enolase-like C-terminal domain"/>
    <property type="match status" value="1"/>
</dbReference>
<accession>A0A1H6D3L7</accession>
<dbReference type="SMART" id="SM00922">
    <property type="entry name" value="MR_MLE"/>
    <property type="match status" value="1"/>
</dbReference>
<proteinExistence type="predicted"/>
<dbReference type="InterPro" id="IPR013342">
    <property type="entry name" value="Mandelate_racemase_C"/>
</dbReference>
<dbReference type="InterPro" id="IPR029065">
    <property type="entry name" value="Enolase_C-like"/>
</dbReference>
<dbReference type="InterPro" id="IPR029017">
    <property type="entry name" value="Enolase-like_N"/>
</dbReference>
<dbReference type="GO" id="GO:0016052">
    <property type="term" value="P:carbohydrate catabolic process"/>
    <property type="evidence" value="ECO:0007669"/>
    <property type="project" value="TreeGrafter"/>
</dbReference>
<dbReference type="SUPFAM" id="SSF54826">
    <property type="entry name" value="Enolase N-terminal domain-like"/>
    <property type="match status" value="1"/>
</dbReference>
<comment type="cofactor">
    <cofactor evidence="1">
        <name>Mg(2+)</name>
        <dbReference type="ChEBI" id="CHEBI:18420"/>
    </cofactor>
</comment>
<sequence>MSTTTRIERIDVQLVDLQPAAVRVDAMQSFVKQETVLVTVHTSDGLSGTGYSYTIGTGGRAVMSLITDHLVPALLGRDARPVEALWRHMLDQTRATTVGAITSLAFAAIDTALWDLRGRRTGESLWRMAGGAHEWLPVYDTEGGWLHLPVEDLVDGAKQAATAGLRGVKIKVGRPSIAEDAERLAAVREAVGPAFEVMVDANQAFTAAEAIRRARTYEPLGIAWFEEPLPADDLHGHRRLAASTSVPVAVGESLYSVQRFGDYLAAGAVGIVQVDVARIGGITPWLKVAHAAEAFNVAVSPHFLMELHVSLAAAVPNGMYVEHIPQLRAITRSSLVIEDGQVTPPDIPGIGIDWDPDALDDHRVA</sequence>
<dbReference type="PANTHER" id="PTHR13794">
    <property type="entry name" value="ENOLASE SUPERFAMILY, MANDELATE RACEMASE"/>
    <property type="match status" value="1"/>
</dbReference>
<feature type="domain" description="Mandelate racemase/muconate lactonizing enzyme C-terminal" evidence="4">
    <location>
        <begin position="150"/>
        <end position="247"/>
    </location>
</feature>
<dbReference type="GO" id="GO:0000287">
    <property type="term" value="F:magnesium ion binding"/>
    <property type="evidence" value="ECO:0007669"/>
    <property type="project" value="TreeGrafter"/>
</dbReference>
<protein>
    <submittedName>
        <fullName evidence="5">L-alanine-DL-glutamate epimerase</fullName>
    </submittedName>
</protein>
<reference evidence="5 6" key="1">
    <citation type="submission" date="2016-10" db="EMBL/GenBank/DDBJ databases">
        <authorList>
            <person name="de Groot N.N."/>
        </authorList>
    </citation>
    <scope>NUCLEOTIDE SEQUENCE [LARGE SCALE GENOMIC DNA]</scope>
    <source>
        <strain evidence="5 6">CGMCC 4.7037</strain>
    </source>
</reference>
<evidence type="ECO:0000256" key="3">
    <source>
        <dbReference type="ARBA" id="ARBA00022842"/>
    </source>
</evidence>
<name>A0A1H6D3L7_9ACTN</name>
<keyword evidence="6" id="KW-1185">Reference proteome</keyword>
<evidence type="ECO:0000313" key="6">
    <source>
        <dbReference type="Proteomes" id="UP000236732"/>
    </source>
</evidence>
<evidence type="ECO:0000256" key="2">
    <source>
        <dbReference type="ARBA" id="ARBA00022723"/>
    </source>
</evidence>
<dbReference type="EMBL" id="FNVT01000004">
    <property type="protein sequence ID" value="SEG79841.1"/>
    <property type="molecule type" value="Genomic_DNA"/>
</dbReference>
<dbReference type="AlphaFoldDB" id="A0A1H6D3L7"/>
<dbReference type="SFLD" id="SFLDG00179">
    <property type="entry name" value="mandelate_racemase"/>
    <property type="match status" value="1"/>
</dbReference>
<evidence type="ECO:0000256" key="1">
    <source>
        <dbReference type="ARBA" id="ARBA00001946"/>
    </source>
</evidence>
<gene>
    <name evidence="5" type="ORF">SAMN05444920_104757</name>
</gene>
<dbReference type="Gene3D" id="3.30.390.10">
    <property type="entry name" value="Enolase-like, N-terminal domain"/>
    <property type="match status" value="1"/>
</dbReference>